<proteinExistence type="predicted"/>
<sequence>MKKIENLEKLLREQAPDTGHSPKASGDHRRHLSDQSPRVPECTPPPVPSTVLSKTHGGLDGAQVIQVKGRHLFVDNSLWARILEELHSPEEALQEGDLGEDTDKWNDRRTIGNESGFILNSAFPTARLQLCHPSLEQILELWQIFVERVDPLSKVVHVPTLEKTFHSNARNLQGISRSFEALMFAVYSAAAMSLSDDECLDRFHEPRQKFRAKLVAATKAALTNSNFMATSSMVVLQSLIIHIISAQDIYEPRALWTITGVAIRIAHGMGVQRDGTLLGLKPFDTEMRRRIWWLLKAQDQRSAELCGLAKFRDLSLSPDATKRPSNVNDDEIYPEMLALPKASNKLTDMTFLAMRYDLQDYAAARVSKFRQLGKDPSRWDSHLASAENPEEADSYVKEIEEYLEMKYLRHCDPSQPLQLLSLLMARAAVGAICFMMHHPRRWANSNEAPSSEQKLIWDTSVRLLEQREMLQSSPLLKRFAWQASFATQWHAFIHVLDTLRANPSILGSEKVWKLVESAFENNFNMLYEWGKPLHRVVGTLCLKAYDAAALTAGPRNQDTHARPTPGFILKLRRLKGELLAQRRSQEQRHCQATASQHDNSEHHEPSGKQVVPDNAGSKGILNDSLGYTEGLHDWQLDTTSDLWSFNVDPSPNEDGESNRAYQTIDWEQLDMFLINHS</sequence>
<organism evidence="1 2">
    <name type="scientific">Zarea fungicola</name>
    <dbReference type="NCBI Taxonomy" id="93591"/>
    <lineage>
        <taxon>Eukaryota</taxon>
        <taxon>Fungi</taxon>
        <taxon>Dikarya</taxon>
        <taxon>Ascomycota</taxon>
        <taxon>Pezizomycotina</taxon>
        <taxon>Sordariomycetes</taxon>
        <taxon>Hypocreomycetidae</taxon>
        <taxon>Hypocreales</taxon>
        <taxon>Cordycipitaceae</taxon>
        <taxon>Zarea</taxon>
    </lineage>
</organism>
<evidence type="ECO:0000313" key="2">
    <source>
        <dbReference type="Proteomes" id="UP001143910"/>
    </source>
</evidence>
<comment type="caution">
    <text evidence="1">The sequence shown here is derived from an EMBL/GenBank/DDBJ whole genome shotgun (WGS) entry which is preliminary data.</text>
</comment>
<name>A0ACC1NP42_9HYPO</name>
<dbReference type="EMBL" id="JANJQO010000156">
    <property type="protein sequence ID" value="KAJ2981042.1"/>
    <property type="molecule type" value="Genomic_DNA"/>
</dbReference>
<gene>
    <name evidence="1" type="ORF">NQ176_g2269</name>
</gene>
<dbReference type="Proteomes" id="UP001143910">
    <property type="component" value="Unassembled WGS sequence"/>
</dbReference>
<accession>A0ACC1NP42</accession>
<reference evidence="1" key="1">
    <citation type="submission" date="2022-08" db="EMBL/GenBank/DDBJ databases">
        <title>Genome Sequence of Lecanicillium fungicola.</title>
        <authorList>
            <person name="Buettner E."/>
        </authorList>
    </citation>
    <scope>NUCLEOTIDE SEQUENCE</scope>
    <source>
        <strain evidence="1">Babe33</strain>
    </source>
</reference>
<keyword evidence="2" id="KW-1185">Reference proteome</keyword>
<protein>
    <submittedName>
        <fullName evidence="1">Uncharacterized protein</fullName>
    </submittedName>
</protein>
<evidence type="ECO:0000313" key="1">
    <source>
        <dbReference type="EMBL" id="KAJ2981042.1"/>
    </source>
</evidence>